<dbReference type="SUPFAM" id="SSF56112">
    <property type="entry name" value="Protein kinase-like (PK-like)"/>
    <property type="match status" value="1"/>
</dbReference>
<dbReference type="STRING" id="60175.A0A1V6X5V3"/>
<organism evidence="2 3">
    <name type="scientific">Penicillium nalgiovense</name>
    <dbReference type="NCBI Taxonomy" id="60175"/>
    <lineage>
        <taxon>Eukaryota</taxon>
        <taxon>Fungi</taxon>
        <taxon>Dikarya</taxon>
        <taxon>Ascomycota</taxon>
        <taxon>Pezizomycotina</taxon>
        <taxon>Eurotiomycetes</taxon>
        <taxon>Eurotiomycetidae</taxon>
        <taxon>Eurotiales</taxon>
        <taxon>Aspergillaceae</taxon>
        <taxon>Penicillium</taxon>
    </lineage>
</organism>
<dbReference type="OrthoDB" id="408631at2759"/>
<comment type="caution">
    <text evidence="2">The sequence shown here is derived from an EMBL/GenBank/DDBJ whole genome shotgun (WGS) entry which is preliminary data.</text>
</comment>
<reference evidence="2" key="1">
    <citation type="submission" date="2016-10" db="EMBL/GenBank/DDBJ databases">
        <title>Uncovering the secondary metabolism of Penicillium species provides insights into the evolution of 6-MSA pathways.</title>
        <authorList>
            <person name="Nielsen J.C."/>
            <person name="Nielsen J."/>
        </authorList>
    </citation>
    <scope>NUCLEOTIDE SEQUENCE [LARGE SCALE GENOMIC DNA]</scope>
    <source>
        <strain evidence="2">IBT 13039</strain>
    </source>
</reference>
<evidence type="ECO:0000313" key="3">
    <source>
        <dbReference type="Proteomes" id="UP000191691"/>
    </source>
</evidence>
<evidence type="ECO:0000313" key="2">
    <source>
        <dbReference type="EMBL" id="OQE70540.1"/>
    </source>
</evidence>
<dbReference type="EMBL" id="CAJVNV010000100">
    <property type="protein sequence ID" value="CAG8041690.1"/>
    <property type="molecule type" value="Genomic_DNA"/>
</dbReference>
<accession>A0A1V6X5V3</accession>
<keyword evidence="3" id="KW-1185">Reference proteome</keyword>
<dbReference type="Proteomes" id="UP000191691">
    <property type="component" value="Unassembled WGS sequence"/>
</dbReference>
<evidence type="ECO:0000313" key="1">
    <source>
        <dbReference type="EMBL" id="CAG8041690.1"/>
    </source>
</evidence>
<dbReference type="EMBL" id="MOOB01000115">
    <property type="protein sequence ID" value="OQE70540.1"/>
    <property type="molecule type" value="Genomic_DNA"/>
</dbReference>
<evidence type="ECO:0008006" key="4">
    <source>
        <dbReference type="Google" id="ProtNLM"/>
    </source>
</evidence>
<sequence length="278" mass="31628">MSSYQNPENPMHPAVLSMEVDDEDSFESEYRLRIGNQVKYIIISPKTFDRDTLSFPVQSLPSLPWYDEWTVAHISRDKTSGDLRTSISNRPLAGVKCQWHHALFDCLELERTKLLTASAFEAVLHPILPTTFQTPATVIAKIARFEWEIPRIERETRAYQLLEYSGLTPRFLGHIHENGRIMGFLLEKIEGRPASIQDLDICEAALGKLHELGFLHGDANRYNFLVAEGGVKLLDFECLEENASREAVHKELESLRLQLTEDSGRGGGFIVQSDSNWK</sequence>
<reference evidence="1" key="3">
    <citation type="submission" date="2021-07" db="EMBL/GenBank/DDBJ databases">
        <authorList>
            <person name="Branca A.L. A."/>
        </authorList>
    </citation>
    <scope>NUCLEOTIDE SEQUENCE</scope>
</reference>
<dbReference type="Gene3D" id="1.10.510.10">
    <property type="entry name" value="Transferase(Phosphotransferase) domain 1"/>
    <property type="match status" value="1"/>
</dbReference>
<dbReference type="OMA" id="WTVAHIS"/>
<dbReference type="AlphaFoldDB" id="A0A1V6X5V3"/>
<proteinExistence type="predicted"/>
<dbReference type="Proteomes" id="UP001153461">
    <property type="component" value="Unassembled WGS sequence"/>
</dbReference>
<name>A0A1V6X5V3_PENNA</name>
<protein>
    <recommendedName>
        <fullName evidence="4">Alpha-galactosidase A</fullName>
    </recommendedName>
</protein>
<gene>
    <name evidence="2" type="ORF">PENNAL_c0115G03722</name>
    <name evidence="1" type="ORF">PNAL_LOCUS3030</name>
</gene>
<reference evidence="3" key="2">
    <citation type="journal article" date="2017" name="Nat. Microbiol.">
        <title>Global analysis of biosynthetic gene clusters reveals vast potential of secondary metabolite production in Penicillium species.</title>
        <authorList>
            <person name="Nielsen J.C."/>
            <person name="Grijseels S."/>
            <person name="Prigent S."/>
            <person name="Ji B."/>
            <person name="Dainat J."/>
            <person name="Nielsen K.F."/>
            <person name="Frisvad J.C."/>
            <person name="Workman M."/>
            <person name="Nielsen J."/>
        </authorList>
    </citation>
    <scope>NUCLEOTIDE SEQUENCE [LARGE SCALE GENOMIC DNA]</scope>
    <source>
        <strain evidence="3">IBT 13039</strain>
    </source>
</reference>
<dbReference type="InterPro" id="IPR011009">
    <property type="entry name" value="Kinase-like_dom_sf"/>
</dbReference>